<dbReference type="EMBL" id="JADIMF010000084">
    <property type="protein sequence ID" value="MBO8469214.1"/>
    <property type="molecule type" value="Genomic_DNA"/>
</dbReference>
<dbReference type="GO" id="GO:0005886">
    <property type="term" value="C:plasma membrane"/>
    <property type="evidence" value="ECO:0007669"/>
    <property type="project" value="TreeGrafter"/>
</dbReference>
<dbReference type="PANTHER" id="PTHR43129:SF1">
    <property type="entry name" value="FOSMIDOMYCIN RESISTANCE PROTEIN"/>
    <property type="match status" value="1"/>
</dbReference>
<reference evidence="6" key="1">
    <citation type="submission" date="2020-10" db="EMBL/GenBank/DDBJ databases">
        <authorList>
            <person name="Gilroy R."/>
        </authorList>
    </citation>
    <scope>NUCLEOTIDE SEQUENCE</scope>
    <source>
        <strain evidence="6">14700</strain>
    </source>
</reference>
<evidence type="ECO:0000256" key="1">
    <source>
        <dbReference type="ARBA" id="ARBA00022692"/>
    </source>
</evidence>
<dbReference type="GO" id="GO:0022857">
    <property type="term" value="F:transmembrane transporter activity"/>
    <property type="evidence" value="ECO:0007669"/>
    <property type="project" value="InterPro"/>
</dbReference>
<evidence type="ECO:0000313" key="7">
    <source>
        <dbReference type="Proteomes" id="UP000810292"/>
    </source>
</evidence>
<evidence type="ECO:0000256" key="3">
    <source>
        <dbReference type="ARBA" id="ARBA00023136"/>
    </source>
</evidence>
<feature type="transmembrane region" description="Helical" evidence="4">
    <location>
        <begin position="352"/>
        <end position="374"/>
    </location>
</feature>
<feature type="transmembrane region" description="Helical" evidence="4">
    <location>
        <begin position="124"/>
        <end position="149"/>
    </location>
</feature>
<dbReference type="InterPro" id="IPR036259">
    <property type="entry name" value="MFS_trans_sf"/>
</dbReference>
<evidence type="ECO:0000256" key="2">
    <source>
        <dbReference type="ARBA" id="ARBA00022989"/>
    </source>
</evidence>
<feature type="transmembrane region" description="Helical" evidence="4">
    <location>
        <begin position="28"/>
        <end position="51"/>
    </location>
</feature>
<dbReference type="PANTHER" id="PTHR43129">
    <property type="entry name" value="FOSMIDOMYCIN RESISTANCE PROTEIN"/>
    <property type="match status" value="1"/>
</dbReference>
<gene>
    <name evidence="6" type="ORF">IAA72_05465</name>
</gene>
<keyword evidence="1 4" id="KW-0812">Transmembrane</keyword>
<dbReference type="AlphaFoldDB" id="A0A9D9IAV2"/>
<feature type="transmembrane region" description="Helical" evidence="4">
    <location>
        <begin position="155"/>
        <end position="174"/>
    </location>
</feature>
<comment type="caution">
    <text evidence="6">The sequence shown here is derived from an EMBL/GenBank/DDBJ whole genome shotgun (WGS) entry which is preliminary data.</text>
</comment>
<evidence type="ECO:0000313" key="6">
    <source>
        <dbReference type="EMBL" id="MBO8469214.1"/>
    </source>
</evidence>
<evidence type="ECO:0000256" key="4">
    <source>
        <dbReference type="SAM" id="Phobius"/>
    </source>
</evidence>
<evidence type="ECO:0000259" key="5">
    <source>
        <dbReference type="PROSITE" id="PS50850"/>
    </source>
</evidence>
<protein>
    <submittedName>
        <fullName evidence="6">MFS transporter</fullName>
    </submittedName>
</protein>
<dbReference type="PROSITE" id="PS50850">
    <property type="entry name" value="MFS"/>
    <property type="match status" value="1"/>
</dbReference>
<dbReference type="Pfam" id="PF07690">
    <property type="entry name" value="MFS_1"/>
    <property type="match status" value="2"/>
</dbReference>
<organism evidence="6 7">
    <name type="scientific">Candidatus Ornithospirochaeta stercoravium</name>
    <dbReference type="NCBI Taxonomy" id="2840897"/>
    <lineage>
        <taxon>Bacteria</taxon>
        <taxon>Pseudomonadati</taxon>
        <taxon>Spirochaetota</taxon>
        <taxon>Spirochaetia</taxon>
        <taxon>Spirochaetales</taxon>
        <taxon>Spirochaetaceae</taxon>
        <taxon>Spirochaetaceae incertae sedis</taxon>
        <taxon>Candidatus Ornithospirochaeta</taxon>
    </lineage>
</organism>
<keyword evidence="2 4" id="KW-1133">Transmembrane helix</keyword>
<feature type="domain" description="Major facilitator superfamily (MFS) profile" evidence="5">
    <location>
        <begin position="1"/>
        <end position="378"/>
    </location>
</feature>
<name>A0A9D9IAV2_9SPIO</name>
<feature type="transmembrane region" description="Helical" evidence="4">
    <location>
        <begin position="86"/>
        <end position="112"/>
    </location>
</feature>
<dbReference type="InterPro" id="IPR011701">
    <property type="entry name" value="MFS"/>
</dbReference>
<keyword evidence="3 4" id="KW-0472">Membrane</keyword>
<dbReference type="Gene3D" id="1.20.1250.20">
    <property type="entry name" value="MFS general substrate transporter like domains"/>
    <property type="match status" value="2"/>
</dbReference>
<feature type="transmembrane region" description="Helical" evidence="4">
    <location>
        <begin position="63"/>
        <end position="80"/>
    </location>
</feature>
<feature type="transmembrane region" description="Helical" evidence="4">
    <location>
        <begin position="234"/>
        <end position="253"/>
    </location>
</feature>
<proteinExistence type="predicted"/>
<dbReference type="Proteomes" id="UP000810292">
    <property type="component" value="Unassembled WGS sequence"/>
</dbReference>
<accession>A0A9D9IAV2</accession>
<sequence>MLLPILHLFNDGYLAAMPLVLPFAAEEFSIPLSMIGLLGSLLSFSGIILALPAGAAAARFGAVRLLSFAVLCYSIGFLLLGTAGGIAAIFAAFILGSIAFGIFHPIAFSAVAKESSSSQLGRNMGIFAATGDIGRIAFAAAVTFIIGLTSWRFTSFLYGIAALFLFLFCFIYALRRNDGNKETASKSKKKLDYSILKKKAFELSNVASFLDSFANASLFIFIPFLLTFRGIDTAFIGVFTSVFFVGNLLGKVIMGRLTDRVKEEYLFIGCECCIFIALIILALSPSAVIISLLALILGFFTKGTVPIVSTMIAQSVGETEYEAAYSVNSLSTSIANTLAPLFFGLLADILGVQAIFSACGIAALLASIPAIVLVKTKNA</sequence>
<dbReference type="SUPFAM" id="SSF103473">
    <property type="entry name" value="MFS general substrate transporter"/>
    <property type="match status" value="1"/>
</dbReference>
<feature type="transmembrane region" description="Helical" evidence="4">
    <location>
        <begin position="206"/>
        <end position="228"/>
    </location>
</feature>
<reference evidence="6" key="2">
    <citation type="journal article" date="2021" name="PeerJ">
        <title>Extensive microbial diversity within the chicken gut microbiome revealed by metagenomics and culture.</title>
        <authorList>
            <person name="Gilroy R."/>
            <person name="Ravi A."/>
            <person name="Getino M."/>
            <person name="Pursley I."/>
            <person name="Horton D.L."/>
            <person name="Alikhan N.F."/>
            <person name="Baker D."/>
            <person name="Gharbi K."/>
            <person name="Hall N."/>
            <person name="Watson M."/>
            <person name="Adriaenssens E.M."/>
            <person name="Foster-Nyarko E."/>
            <person name="Jarju S."/>
            <person name="Secka A."/>
            <person name="Antonio M."/>
            <person name="Oren A."/>
            <person name="Chaudhuri R.R."/>
            <person name="La Ragione R."/>
            <person name="Hildebrand F."/>
            <person name="Pallen M.J."/>
        </authorList>
    </citation>
    <scope>NUCLEOTIDE SEQUENCE</scope>
    <source>
        <strain evidence="6">14700</strain>
    </source>
</reference>
<dbReference type="InterPro" id="IPR020846">
    <property type="entry name" value="MFS_dom"/>
</dbReference>